<organism evidence="2 3">
    <name type="scientific">Aduncisulcus paluster</name>
    <dbReference type="NCBI Taxonomy" id="2918883"/>
    <lineage>
        <taxon>Eukaryota</taxon>
        <taxon>Metamonada</taxon>
        <taxon>Carpediemonas-like organisms</taxon>
        <taxon>Aduncisulcus</taxon>
    </lineage>
</organism>
<proteinExistence type="predicted"/>
<feature type="region of interest" description="Disordered" evidence="1">
    <location>
        <begin position="251"/>
        <end position="321"/>
    </location>
</feature>
<protein>
    <submittedName>
        <fullName evidence="2">Uncharacterized protein</fullName>
    </submittedName>
</protein>
<keyword evidence="3" id="KW-1185">Reference proteome</keyword>
<feature type="compositionally biased region" description="Basic and acidic residues" evidence="1">
    <location>
        <begin position="283"/>
        <end position="299"/>
    </location>
</feature>
<gene>
    <name evidence="2" type="ORF">ADUPG1_011264</name>
</gene>
<comment type="caution">
    <text evidence="2">The sequence shown here is derived from an EMBL/GenBank/DDBJ whole genome shotgun (WGS) entry which is preliminary data.</text>
</comment>
<sequence>RGLQSARIVERFTAQGSALYNAALPTIVATAAVFSSTVQQLFLTGLYLRTVESLAGCGRPCCRSTDVEEGCETSSVLSWPFPNYSTHHLNTSHSSPGRNMVEGRYTNPLRIPAPDLTIIRSTKEGQQGPENCSRPQRAECEATTHPIYSESCPAGPRTLSTPSMDVQARSQVGLLPAENVRERLETFGGGDRRDIVRFHLSSFRRETRPVRLPDGHGDGYQTLPGSRLVGNRILRRFPFLFHVTNRCTLPDAEGGGLSRISRDDFQPGQDSRPNAEGRIPGIGDEHRGNVTRPLGREDSDTQEVTPGSIPRSRSSSSRKVELRWKDRPMDGVGDERRLLSQIRNKETGHGIMAFASQRRILSTQSGYSRPHHHDGRIIRRDRDRDTRTRNGDGTTLLAGGGRRTTYYSSGTPGSPKGIAEDHHSRHDHHLGHRRYYGQKCRHKGFSGSDTPRDFTKVLKAYACFKFIK</sequence>
<accession>A0ABQ5JZB9</accession>
<evidence type="ECO:0000313" key="3">
    <source>
        <dbReference type="Proteomes" id="UP001057375"/>
    </source>
</evidence>
<evidence type="ECO:0000313" key="2">
    <source>
        <dbReference type="EMBL" id="GKT18212.1"/>
    </source>
</evidence>
<feature type="non-terminal residue" evidence="2">
    <location>
        <position position="1"/>
    </location>
</feature>
<feature type="compositionally biased region" description="Basic and acidic residues" evidence="1">
    <location>
        <begin position="375"/>
        <end position="390"/>
    </location>
</feature>
<evidence type="ECO:0000256" key="1">
    <source>
        <dbReference type="SAM" id="MobiDB-lite"/>
    </source>
</evidence>
<dbReference type="EMBL" id="BQXS01011923">
    <property type="protein sequence ID" value="GKT18212.1"/>
    <property type="molecule type" value="Genomic_DNA"/>
</dbReference>
<name>A0ABQ5JZB9_9EUKA</name>
<dbReference type="Proteomes" id="UP001057375">
    <property type="component" value="Unassembled WGS sequence"/>
</dbReference>
<reference evidence="2" key="1">
    <citation type="submission" date="2022-03" db="EMBL/GenBank/DDBJ databases">
        <title>Draft genome sequence of Aduncisulcus paluster, a free-living microaerophilic Fornicata.</title>
        <authorList>
            <person name="Yuyama I."/>
            <person name="Kume K."/>
            <person name="Tamura T."/>
            <person name="Inagaki Y."/>
            <person name="Hashimoto T."/>
        </authorList>
    </citation>
    <scope>NUCLEOTIDE SEQUENCE</scope>
    <source>
        <strain evidence="2">NY0171</strain>
    </source>
</reference>
<feature type="region of interest" description="Disordered" evidence="1">
    <location>
        <begin position="364"/>
        <end position="432"/>
    </location>
</feature>